<sequence length="81" mass="8803">MLGSCLPVSFKYKVNRSINSAHRGRDKALAPLSSDCERETTDKLHPPQAVILETASLLSRILGSAKANHVHAKSLLGRHSD</sequence>
<dbReference type="AlphaFoldDB" id="A0AAP8MTT7"/>
<accession>A0AAP8MTT7</accession>
<dbReference type="EMBL" id="MDBO01000104">
    <property type="protein sequence ID" value="PMP07784.1"/>
    <property type="molecule type" value="Genomic_DNA"/>
</dbReference>
<comment type="caution">
    <text evidence="1">The sequence shown here is derived from an EMBL/GenBank/DDBJ whole genome shotgun (WGS) entry which is preliminary data.</text>
</comment>
<protein>
    <submittedName>
        <fullName evidence="1">Uncharacterized protein</fullName>
    </submittedName>
</protein>
<dbReference type="Proteomes" id="UP000235611">
    <property type="component" value="Unassembled WGS sequence"/>
</dbReference>
<organism evidence="1 2">
    <name type="scientific">Vibrio breoganii</name>
    <dbReference type="NCBI Taxonomy" id="553239"/>
    <lineage>
        <taxon>Bacteria</taxon>
        <taxon>Pseudomonadati</taxon>
        <taxon>Pseudomonadota</taxon>
        <taxon>Gammaproteobacteria</taxon>
        <taxon>Vibrionales</taxon>
        <taxon>Vibrionaceae</taxon>
        <taxon>Vibrio</taxon>
    </lineage>
</organism>
<name>A0AAP8MTT7_9VIBR</name>
<evidence type="ECO:0000313" key="1">
    <source>
        <dbReference type="EMBL" id="PMP07784.1"/>
    </source>
</evidence>
<reference evidence="2" key="1">
    <citation type="submission" date="2016-07" db="EMBL/GenBank/DDBJ databases">
        <title>Nontailed viruses are major unrecognized killers of bacteria in the ocean.</title>
        <authorList>
            <person name="Kauffman K."/>
            <person name="Hussain F."/>
            <person name="Yang J."/>
            <person name="Arevalo P."/>
            <person name="Brown J."/>
            <person name="Cutler M."/>
            <person name="Kelly L."/>
            <person name="Polz M.F."/>
        </authorList>
    </citation>
    <scope>NUCLEOTIDE SEQUENCE [LARGE SCALE GENOMIC DNA]</scope>
    <source>
        <strain evidence="2">10N.222.49.A5</strain>
    </source>
</reference>
<evidence type="ECO:0000313" key="2">
    <source>
        <dbReference type="Proteomes" id="UP000235611"/>
    </source>
</evidence>
<gene>
    <name evidence="1" type="ORF">BCS93_15295</name>
</gene>
<proteinExistence type="predicted"/>